<name>A0AAN7LNG9_TRANT</name>
<dbReference type="EMBL" id="JAXQNO010000014">
    <property type="protein sequence ID" value="KAK4784176.1"/>
    <property type="molecule type" value="Genomic_DNA"/>
</dbReference>
<accession>A0AAN7LNG9</accession>
<gene>
    <name evidence="6" type="ORF">SAY86_018544</name>
</gene>
<dbReference type="SMART" id="SM00358">
    <property type="entry name" value="DSRM"/>
    <property type="match status" value="3"/>
</dbReference>
<evidence type="ECO:0000259" key="5">
    <source>
        <dbReference type="PROSITE" id="PS50137"/>
    </source>
</evidence>
<feature type="domain" description="DRBM" evidence="5">
    <location>
        <begin position="1"/>
        <end position="70"/>
    </location>
</feature>
<comment type="caution">
    <text evidence="6">The sequence shown here is derived from an EMBL/GenBank/DDBJ whole genome shotgun (WGS) entry which is preliminary data.</text>
</comment>
<evidence type="ECO:0000313" key="7">
    <source>
        <dbReference type="Proteomes" id="UP001346149"/>
    </source>
</evidence>
<feature type="region of interest" description="Disordered" evidence="4">
    <location>
        <begin position="74"/>
        <end position="173"/>
    </location>
</feature>
<dbReference type="SUPFAM" id="SSF54768">
    <property type="entry name" value="dsRNA-binding domain-like"/>
    <property type="match status" value="3"/>
</dbReference>
<evidence type="ECO:0000256" key="2">
    <source>
        <dbReference type="ARBA" id="ARBA00022884"/>
    </source>
</evidence>
<reference evidence="6 7" key="1">
    <citation type="journal article" date="2023" name="Hortic Res">
        <title>Pangenome of water caltrop reveals structural variations and asymmetric subgenome divergence after allopolyploidization.</title>
        <authorList>
            <person name="Zhang X."/>
            <person name="Chen Y."/>
            <person name="Wang L."/>
            <person name="Yuan Y."/>
            <person name="Fang M."/>
            <person name="Shi L."/>
            <person name="Lu R."/>
            <person name="Comes H.P."/>
            <person name="Ma Y."/>
            <person name="Chen Y."/>
            <person name="Huang G."/>
            <person name="Zhou Y."/>
            <person name="Zheng Z."/>
            <person name="Qiu Y."/>
        </authorList>
    </citation>
    <scope>NUCLEOTIDE SEQUENCE [LARGE SCALE GENOMIC DNA]</scope>
    <source>
        <strain evidence="6">F231</strain>
    </source>
</reference>
<evidence type="ECO:0000256" key="4">
    <source>
        <dbReference type="SAM" id="MobiDB-lite"/>
    </source>
</evidence>
<keyword evidence="7" id="KW-1185">Reference proteome</keyword>
<feature type="compositionally biased region" description="Pro residues" evidence="4">
    <location>
        <begin position="146"/>
        <end position="157"/>
    </location>
</feature>
<keyword evidence="1" id="KW-0677">Repeat</keyword>
<dbReference type="PANTHER" id="PTHR46031:SF16">
    <property type="entry name" value="DOUBLE-STRANDED RNA-BINDING PROTEIN 4"/>
    <property type="match status" value="1"/>
</dbReference>
<dbReference type="PANTHER" id="PTHR46031">
    <property type="match status" value="1"/>
</dbReference>
<dbReference type="InterPro" id="IPR014720">
    <property type="entry name" value="dsRBD_dom"/>
</dbReference>
<keyword evidence="2 3" id="KW-0694">RNA-binding</keyword>
<dbReference type="Gene3D" id="3.30.160.20">
    <property type="match status" value="3"/>
</dbReference>
<dbReference type="GO" id="GO:0003723">
    <property type="term" value="F:RNA binding"/>
    <property type="evidence" value="ECO:0007669"/>
    <property type="project" value="UniProtKB-UniRule"/>
</dbReference>
<dbReference type="AlphaFoldDB" id="A0AAN7LNG9"/>
<feature type="compositionally biased region" description="Low complexity" evidence="4">
    <location>
        <begin position="116"/>
        <end position="145"/>
    </location>
</feature>
<evidence type="ECO:0000256" key="3">
    <source>
        <dbReference type="PROSITE-ProRule" id="PRU00266"/>
    </source>
</evidence>
<dbReference type="Proteomes" id="UP001346149">
    <property type="component" value="Unassembled WGS sequence"/>
</dbReference>
<feature type="domain" description="DRBM" evidence="5">
    <location>
        <begin position="271"/>
        <end position="335"/>
    </location>
</feature>
<proteinExistence type="predicted"/>
<protein>
    <recommendedName>
        <fullName evidence="5">DRBM domain-containing protein</fullName>
    </recommendedName>
</protein>
<dbReference type="Pfam" id="PF00035">
    <property type="entry name" value="dsrm"/>
    <property type="match status" value="3"/>
</dbReference>
<evidence type="ECO:0000313" key="6">
    <source>
        <dbReference type="EMBL" id="KAK4784176.1"/>
    </source>
</evidence>
<feature type="domain" description="DRBM" evidence="5">
    <location>
        <begin position="363"/>
        <end position="430"/>
    </location>
</feature>
<sequence length="604" mass="66961">MYKSKLQELCQQRKWDLPQYSTSKDGKKHPISYTSTVTVNGRFFATPKHRKSTKESQNDVAMMAFQHLSATPQLPTKLPITTTPEPPTEPPINTTTTPEPPTEPAITTTPEPPTEHPITTTPETPTETPITTTAEPPIETPITTTPEPPITTMPEPPTETTTTSTPEPPTEHPITITIETPITIMTEPPTETPICSTPEPPEMKMEEGDPITLGTPQEENLSPEVNMAEADPVPLATQPENDHAAMANRSSPNVNEVAPIRDVPHLCKHQLQMYAQKRSLPLPRYSCENRGPPHNIRYKCKVTIDGQTFQGPKFCKTVKEAEHTAARVALMAMLSTADYAAAPMAKPSTAHQERDSGPRDANLFKNHLQELAQKGGYALPVYETVKTGGYNPGFTSTVEIAGERFTGRPQSNKKKAEMSAAKVAYITLIERKGNHRASTSHGPVKPASSVLPLPSTKFQRRAKRANEHECPSPIPSPSPSFSHQQNARRVNDRPGFTHQRTARRVNERPRFTHHQNGTSAYERPRFPHQRTARRAYECPNCLHCKNATSANESTCTDFTHQQNTTRVNEVPLFSHHQNAKRVNESPSFTHLAKRARLGTGNAPF</sequence>
<evidence type="ECO:0000256" key="1">
    <source>
        <dbReference type="ARBA" id="ARBA00022737"/>
    </source>
</evidence>
<dbReference type="PROSITE" id="PS50137">
    <property type="entry name" value="DS_RBD"/>
    <property type="match status" value="3"/>
</dbReference>
<feature type="region of interest" description="Disordered" evidence="4">
    <location>
        <begin position="464"/>
        <end position="486"/>
    </location>
</feature>
<organism evidence="6 7">
    <name type="scientific">Trapa natans</name>
    <name type="common">Water chestnut</name>
    <dbReference type="NCBI Taxonomy" id="22666"/>
    <lineage>
        <taxon>Eukaryota</taxon>
        <taxon>Viridiplantae</taxon>
        <taxon>Streptophyta</taxon>
        <taxon>Embryophyta</taxon>
        <taxon>Tracheophyta</taxon>
        <taxon>Spermatophyta</taxon>
        <taxon>Magnoliopsida</taxon>
        <taxon>eudicotyledons</taxon>
        <taxon>Gunneridae</taxon>
        <taxon>Pentapetalae</taxon>
        <taxon>rosids</taxon>
        <taxon>malvids</taxon>
        <taxon>Myrtales</taxon>
        <taxon>Lythraceae</taxon>
        <taxon>Trapa</taxon>
    </lineage>
</organism>